<protein>
    <submittedName>
        <fullName evidence="4">Tetratricopeptide repeat protein</fullName>
    </submittedName>
</protein>
<sequence length="974" mass="105995">MACLFFVVFPLALTGCRDHSHASSNEAFGPGTVDIDQNLEAAITAWRSGDHQQAGKRLKQILIVSPTHADALFMLGRTQAAQGKIETAIDTVSEIPPGRSEVAIAALGQSANWFIQLGRYQEAESHLRALIEVDNDSFVAHRRLAELLNNQGLRSQAIPHMRSLARIGQPTEYELYGMTTFRNPFTHFIASEGNDEIRTVGLGIARRLLSNGKTDQAAAMVKTLMQQSPESTAVYAFYGRILVDRQDDAALAAWLASPPPGIDQQPEYWAAVGQWYQRHNKHSIAVRCFSEAVLRDDTDRHSYLAMARSLQAIDHTEEAAKVMQRYSLLDEVDLCVSAIKRTPDQIRRLPIALSALRRHDEAKAWCGLPEFSAARLPTPKPASDGADHFWVTCGIDPSRWPLPDINEPAISAPHSVAETPSSSAPIVLANVAERSQLDMQYLPGPAGTDLDRLLLHQTVGGGVAVLDYDLDGCPDLYFSQSGGAAFDPNGSAPNALFRNHDGKTFARVESLAQVDDRGYGQGVSAGDLNQDGFPDLLVANIGVNQWFINNGDGTFTRRSLSESNGSNRWTTSIACGDVTGDTLPDIVEANYIDDAAALVGQCWAVGGQGLCNPNRYNAATDRTMVATIDGNFKPLATESLDLAGYGFAIVIGNIDQQFGNDIFIANDTDPNHLWQSHPLDPSPTQYGLQQVGTLIGCGNGTTGNPNSCMGVAVGDFDRNGQLDLHVTNYTDESSDLFLQQSSRIFTNSAVQYGLEEATTPMVGWGTQASDFNADGWLDLAILNGHLYSALNDGTPYRMPPQIFRGGKDRFHEATTDSRDDSFWKTATVGRTLATTDWNRDGKTDLVAYNIDTPAALLENRSQGGHWLQLELVGTSSERSAVGAIITATCAGESWTRWVTSGDGFQCKNESILHVGLGQTEGDCRIDITWPSGNQQTFDRIPINQRYLAIENDPQLHSRDQDPGDQDPGDQDPGS</sequence>
<evidence type="ECO:0000259" key="3">
    <source>
        <dbReference type="Pfam" id="PF07593"/>
    </source>
</evidence>
<evidence type="ECO:0000313" key="4">
    <source>
        <dbReference type="EMBL" id="QDT06961.1"/>
    </source>
</evidence>
<dbReference type="Gene3D" id="1.25.40.10">
    <property type="entry name" value="Tetratricopeptide repeat domain"/>
    <property type="match status" value="3"/>
</dbReference>
<dbReference type="InterPro" id="IPR028994">
    <property type="entry name" value="Integrin_alpha_N"/>
</dbReference>
<dbReference type="KEGG" id="rlc:K227x_53850"/>
<dbReference type="SUPFAM" id="SSF48452">
    <property type="entry name" value="TPR-like"/>
    <property type="match status" value="2"/>
</dbReference>
<keyword evidence="1" id="KW-0732">Signal</keyword>
<dbReference type="InterPro" id="IPR011990">
    <property type="entry name" value="TPR-like_helical_dom_sf"/>
</dbReference>
<organism evidence="4 5">
    <name type="scientific">Rubripirellula lacrimiformis</name>
    <dbReference type="NCBI Taxonomy" id="1930273"/>
    <lineage>
        <taxon>Bacteria</taxon>
        <taxon>Pseudomonadati</taxon>
        <taxon>Planctomycetota</taxon>
        <taxon>Planctomycetia</taxon>
        <taxon>Pirellulales</taxon>
        <taxon>Pirellulaceae</taxon>
        <taxon>Rubripirellula</taxon>
    </lineage>
</organism>
<dbReference type="Pfam" id="PF13517">
    <property type="entry name" value="FG-GAP_3"/>
    <property type="match status" value="1"/>
</dbReference>
<dbReference type="InterPro" id="IPR013517">
    <property type="entry name" value="FG-GAP"/>
</dbReference>
<feature type="domain" description="ASPIC/UnbV" evidence="3">
    <location>
        <begin position="880"/>
        <end position="946"/>
    </location>
</feature>
<dbReference type="Pfam" id="PF07593">
    <property type="entry name" value="UnbV_ASPIC"/>
    <property type="match status" value="1"/>
</dbReference>
<evidence type="ECO:0000313" key="5">
    <source>
        <dbReference type="Proteomes" id="UP000318538"/>
    </source>
</evidence>
<dbReference type="PANTHER" id="PTHR16026:SF0">
    <property type="entry name" value="CARTILAGE ACIDIC PROTEIN 1"/>
    <property type="match status" value="1"/>
</dbReference>
<dbReference type="InterPro" id="IPR027039">
    <property type="entry name" value="Crtac1"/>
</dbReference>
<gene>
    <name evidence="4" type="ORF">K227x_53850</name>
</gene>
<feature type="compositionally biased region" description="Acidic residues" evidence="2">
    <location>
        <begin position="962"/>
        <end position="974"/>
    </location>
</feature>
<keyword evidence="5" id="KW-1185">Reference proteome</keyword>
<evidence type="ECO:0000256" key="1">
    <source>
        <dbReference type="ARBA" id="ARBA00022729"/>
    </source>
</evidence>
<dbReference type="PANTHER" id="PTHR16026">
    <property type="entry name" value="CARTILAGE ACIDIC PROTEIN 1"/>
    <property type="match status" value="1"/>
</dbReference>
<dbReference type="InterPro" id="IPR011519">
    <property type="entry name" value="UnbV_ASPIC"/>
</dbReference>
<name>A0A517NIK0_9BACT</name>
<dbReference type="SUPFAM" id="SSF69318">
    <property type="entry name" value="Integrin alpha N-terminal domain"/>
    <property type="match status" value="1"/>
</dbReference>
<dbReference type="Proteomes" id="UP000318538">
    <property type="component" value="Chromosome"/>
</dbReference>
<accession>A0A517NIK0</accession>
<proteinExistence type="predicted"/>
<dbReference type="AlphaFoldDB" id="A0A517NIK0"/>
<evidence type="ECO:0000256" key="2">
    <source>
        <dbReference type="SAM" id="MobiDB-lite"/>
    </source>
</evidence>
<dbReference type="Gene3D" id="2.130.10.130">
    <property type="entry name" value="Integrin alpha, N-terminal"/>
    <property type="match status" value="2"/>
</dbReference>
<dbReference type="Pfam" id="PF14559">
    <property type="entry name" value="TPR_19"/>
    <property type="match status" value="1"/>
</dbReference>
<reference evidence="4 5" key="1">
    <citation type="submission" date="2019-02" db="EMBL/GenBank/DDBJ databases">
        <title>Deep-cultivation of Planctomycetes and their phenomic and genomic characterization uncovers novel biology.</title>
        <authorList>
            <person name="Wiegand S."/>
            <person name="Jogler M."/>
            <person name="Boedeker C."/>
            <person name="Pinto D."/>
            <person name="Vollmers J."/>
            <person name="Rivas-Marin E."/>
            <person name="Kohn T."/>
            <person name="Peeters S.H."/>
            <person name="Heuer A."/>
            <person name="Rast P."/>
            <person name="Oberbeckmann S."/>
            <person name="Bunk B."/>
            <person name="Jeske O."/>
            <person name="Meyerdierks A."/>
            <person name="Storesund J.E."/>
            <person name="Kallscheuer N."/>
            <person name="Luecker S."/>
            <person name="Lage O.M."/>
            <person name="Pohl T."/>
            <person name="Merkel B.J."/>
            <person name="Hornburger P."/>
            <person name="Mueller R.-W."/>
            <person name="Bruemmer F."/>
            <person name="Labrenz M."/>
            <person name="Spormann A.M."/>
            <person name="Op den Camp H."/>
            <person name="Overmann J."/>
            <person name="Amann R."/>
            <person name="Jetten M.S.M."/>
            <person name="Mascher T."/>
            <person name="Medema M.H."/>
            <person name="Devos D.P."/>
            <person name="Kaster A.-K."/>
            <person name="Ovreas L."/>
            <person name="Rohde M."/>
            <person name="Galperin M.Y."/>
            <person name="Jogler C."/>
        </authorList>
    </citation>
    <scope>NUCLEOTIDE SEQUENCE [LARGE SCALE GENOMIC DNA]</scope>
    <source>
        <strain evidence="4 5">K22_7</strain>
    </source>
</reference>
<feature type="region of interest" description="Disordered" evidence="2">
    <location>
        <begin position="951"/>
        <end position="974"/>
    </location>
</feature>
<dbReference type="EMBL" id="CP036525">
    <property type="protein sequence ID" value="QDT06961.1"/>
    <property type="molecule type" value="Genomic_DNA"/>
</dbReference>